<dbReference type="Proteomes" id="UP000304880">
    <property type="component" value="Unassembled WGS sequence"/>
</dbReference>
<evidence type="ECO:0000256" key="1">
    <source>
        <dbReference type="SAM" id="Coils"/>
    </source>
</evidence>
<dbReference type="InterPro" id="IPR047114">
    <property type="entry name" value="YciF"/>
</dbReference>
<name>A0A5C4R1G9_9RHOB</name>
<accession>A0A5C4R1G9</accession>
<reference evidence="2 3" key="1">
    <citation type="submission" date="2019-06" db="EMBL/GenBank/DDBJ databases">
        <authorList>
            <person name="Li J."/>
        </authorList>
    </citation>
    <scope>NUCLEOTIDE SEQUENCE [LARGE SCALE GENOMIC DNA]</scope>
    <source>
        <strain evidence="2 3">CGMCC 1.8012</strain>
    </source>
</reference>
<dbReference type="InterPro" id="IPR010287">
    <property type="entry name" value="DUF892_YciF-like"/>
</dbReference>
<dbReference type="Pfam" id="PF05974">
    <property type="entry name" value="DUF892"/>
    <property type="match status" value="1"/>
</dbReference>
<dbReference type="InterPro" id="IPR009078">
    <property type="entry name" value="Ferritin-like_SF"/>
</dbReference>
<protein>
    <submittedName>
        <fullName evidence="2">Ferritin-like domain-containing protein</fullName>
    </submittedName>
</protein>
<proteinExistence type="predicted"/>
<keyword evidence="1" id="KW-0175">Coiled coil</keyword>
<sequence length="171" mass="18872">MTNVTSAHDVFITGLKNAHAMENQALSIMKPQLSRIEHYPEVAAQLDLHIRETENQMHRLEQILADVDESHSSLKDAALSFTGSMAALTHSMASDEILKNSYANYAFEHFEIAAYISLITAAEESGATQATALLRQNLGEERRMAGWIEENLPIVTRAYIALSASGERADV</sequence>
<evidence type="ECO:0000313" key="3">
    <source>
        <dbReference type="Proteomes" id="UP000304880"/>
    </source>
</evidence>
<organism evidence="2 3">
    <name type="scientific">Paracoccus haeundaensis</name>
    <dbReference type="NCBI Taxonomy" id="225362"/>
    <lineage>
        <taxon>Bacteria</taxon>
        <taxon>Pseudomonadati</taxon>
        <taxon>Pseudomonadota</taxon>
        <taxon>Alphaproteobacteria</taxon>
        <taxon>Rhodobacterales</taxon>
        <taxon>Paracoccaceae</taxon>
        <taxon>Paracoccus</taxon>
    </lineage>
</organism>
<dbReference type="SUPFAM" id="SSF47240">
    <property type="entry name" value="Ferritin-like"/>
    <property type="match status" value="1"/>
</dbReference>
<dbReference type="Gene3D" id="1.20.1260.10">
    <property type="match status" value="1"/>
</dbReference>
<evidence type="ECO:0000313" key="2">
    <source>
        <dbReference type="EMBL" id="TNH37786.1"/>
    </source>
</evidence>
<dbReference type="PANTHER" id="PTHR30565">
    <property type="entry name" value="PROTEIN YCIF"/>
    <property type="match status" value="1"/>
</dbReference>
<dbReference type="InterPro" id="IPR012347">
    <property type="entry name" value="Ferritin-like"/>
</dbReference>
<dbReference type="PANTHER" id="PTHR30565:SF9">
    <property type="entry name" value="PROTEIN YCIF"/>
    <property type="match status" value="1"/>
</dbReference>
<gene>
    <name evidence="2" type="ORF">FHD67_18370</name>
</gene>
<dbReference type="AlphaFoldDB" id="A0A5C4R1G9"/>
<feature type="coiled-coil region" evidence="1">
    <location>
        <begin position="43"/>
        <end position="70"/>
    </location>
</feature>
<dbReference type="RefSeq" id="WP_139599600.1">
    <property type="nucleotide sequence ID" value="NZ_VDDC01000049.1"/>
</dbReference>
<comment type="caution">
    <text evidence="2">The sequence shown here is derived from an EMBL/GenBank/DDBJ whole genome shotgun (WGS) entry which is preliminary data.</text>
</comment>
<dbReference type="EMBL" id="VDDC01000049">
    <property type="protein sequence ID" value="TNH37786.1"/>
    <property type="molecule type" value="Genomic_DNA"/>
</dbReference>
<keyword evidence="3" id="KW-1185">Reference proteome</keyword>